<dbReference type="eggNOG" id="ENOG502ZMD1">
    <property type="taxonomic scope" value="Bacteria"/>
</dbReference>
<dbReference type="OrthoDB" id="4753835at2"/>
<sequence>MTSVQEELAAALPVRDFLLYVTSTRTMLKVIPESAYFSLHVASVMRSSPVNPNERFEETSVGYMSESLQREIDNEFPLLFANALIGLWGALEACINDLCLLWLQCMDRHSLGQALASARVKIGDYLRLDDEDRWQWLLVQLQRSDAASLRKGIGQFESMLKPLGVSPQVDSAVRTTLFRIKTLRNLYAHRAGIADAKFLQEWKGHPADVGQLVVPTKNQIVAGYTAMVIYVESVHDSMQVKIGGSPAQRDLPPWIESVKDLVSMLEPSANVPEGAPWSYHFSRSVDDPEQGHNDNPS</sequence>
<dbReference type="Proteomes" id="UP000029050">
    <property type="component" value="Unassembled WGS sequence"/>
</dbReference>
<protein>
    <submittedName>
        <fullName evidence="1">Mce-related protein</fullName>
    </submittedName>
</protein>
<organism evidence="1 2">
    <name type="scientific">Bifidobacterium psychraerophilum</name>
    <dbReference type="NCBI Taxonomy" id="218140"/>
    <lineage>
        <taxon>Bacteria</taxon>
        <taxon>Bacillati</taxon>
        <taxon>Actinomycetota</taxon>
        <taxon>Actinomycetes</taxon>
        <taxon>Bifidobacteriales</taxon>
        <taxon>Bifidobacteriaceae</taxon>
        <taxon>Bifidobacterium</taxon>
    </lineage>
</organism>
<comment type="caution">
    <text evidence="1">The sequence shown here is derived from an EMBL/GenBank/DDBJ whole genome shotgun (WGS) entry which is preliminary data.</text>
</comment>
<dbReference type="AlphaFoldDB" id="A0A087CCP0"/>
<dbReference type="GeneID" id="98300641"/>
<reference evidence="1 2" key="1">
    <citation type="submission" date="2014-03" db="EMBL/GenBank/DDBJ databases">
        <title>Genomics of Bifidobacteria.</title>
        <authorList>
            <person name="Ventura M."/>
            <person name="Milani C."/>
            <person name="Lugli G.A."/>
        </authorList>
    </citation>
    <scope>NUCLEOTIDE SEQUENCE [LARGE SCALE GENOMIC DNA]</scope>
    <source>
        <strain evidence="1 2">LMG 21775</strain>
    </source>
</reference>
<accession>A0A087CCP0</accession>
<proteinExistence type="predicted"/>
<evidence type="ECO:0000313" key="1">
    <source>
        <dbReference type="EMBL" id="KFI81040.1"/>
    </source>
</evidence>
<dbReference type="EMBL" id="JGZI01000010">
    <property type="protein sequence ID" value="KFI81040.1"/>
    <property type="molecule type" value="Genomic_DNA"/>
</dbReference>
<evidence type="ECO:0000313" key="2">
    <source>
        <dbReference type="Proteomes" id="UP000029050"/>
    </source>
</evidence>
<dbReference type="RefSeq" id="WP_033497529.1">
    <property type="nucleotide sequence ID" value="NZ_JGZI01000010.1"/>
</dbReference>
<name>A0A087CCP0_9BIFI</name>
<keyword evidence="2" id="KW-1185">Reference proteome</keyword>
<gene>
    <name evidence="1" type="ORF">BPSY_1448</name>
</gene>